<dbReference type="OrthoDB" id="9764596at2"/>
<evidence type="ECO:0000256" key="2">
    <source>
        <dbReference type="ARBA" id="ARBA00022448"/>
    </source>
</evidence>
<dbReference type="AlphaFoldDB" id="A0A1R0ZCI3"/>
<feature type="transmembrane region" description="Helical" evidence="6">
    <location>
        <begin position="301"/>
        <end position="320"/>
    </location>
</feature>
<feature type="transmembrane region" description="Helical" evidence="6">
    <location>
        <begin position="54"/>
        <end position="78"/>
    </location>
</feature>
<evidence type="ECO:0000256" key="1">
    <source>
        <dbReference type="ARBA" id="ARBA00004651"/>
    </source>
</evidence>
<protein>
    <submittedName>
        <fullName evidence="8">MFS transporter</fullName>
    </submittedName>
</protein>
<proteinExistence type="predicted"/>
<feature type="transmembrane region" description="Helical" evidence="6">
    <location>
        <begin position="149"/>
        <end position="174"/>
    </location>
</feature>
<dbReference type="InterPro" id="IPR020846">
    <property type="entry name" value="MFS_dom"/>
</dbReference>
<comment type="caution">
    <text evidence="8">The sequence shown here is derived from an EMBL/GenBank/DDBJ whole genome shotgun (WGS) entry which is preliminary data.</text>
</comment>
<dbReference type="GO" id="GO:0005886">
    <property type="term" value="C:plasma membrane"/>
    <property type="evidence" value="ECO:0007669"/>
    <property type="project" value="UniProtKB-SubCell"/>
</dbReference>
<dbReference type="EMBL" id="MPTW01000013">
    <property type="protein sequence ID" value="OME66905.1"/>
    <property type="molecule type" value="Genomic_DNA"/>
</dbReference>
<evidence type="ECO:0000256" key="6">
    <source>
        <dbReference type="SAM" id="Phobius"/>
    </source>
</evidence>
<dbReference type="GO" id="GO:0022857">
    <property type="term" value="F:transmembrane transporter activity"/>
    <property type="evidence" value="ECO:0007669"/>
    <property type="project" value="InterPro"/>
</dbReference>
<gene>
    <name evidence="8" type="ORF">BSK65_20605</name>
</gene>
<dbReference type="Pfam" id="PF07690">
    <property type="entry name" value="MFS_1"/>
    <property type="match status" value="1"/>
</dbReference>
<comment type="subcellular location">
    <subcellularLocation>
        <location evidence="1">Cell membrane</location>
        <topology evidence="1">Multi-pass membrane protein</topology>
    </subcellularLocation>
</comment>
<feature type="transmembrane region" description="Helical" evidence="6">
    <location>
        <begin position="390"/>
        <end position="407"/>
    </location>
</feature>
<feature type="transmembrane region" description="Helical" evidence="6">
    <location>
        <begin position="90"/>
        <end position="109"/>
    </location>
</feature>
<evidence type="ECO:0000256" key="3">
    <source>
        <dbReference type="ARBA" id="ARBA00022692"/>
    </source>
</evidence>
<feature type="transmembrane region" description="Helical" evidence="6">
    <location>
        <begin position="21"/>
        <end position="42"/>
    </location>
</feature>
<feature type="transmembrane region" description="Helical" evidence="6">
    <location>
        <begin position="232"/>
        <end position="252"/>
    </location>
</feature>
<sequence>MTGASSKGQVHTPFRRLTFGILLGYGMMMLALMTPATLLLTFKMIEVDPNGYTSSYGLVAGIGAFFALIGNPIGGALSDRTHLSFGRRRTWIILGPLVGCAALVCTGFANEPWQIMISWAVAQFFFNVGMAAYTALIPDQVPQEKQGTISGLIGLTIPIAMTVGMIMMTVMTSVSSEIKWLLLGVIGIIGPLLSTLIIKEGKVELVPKTHNQISLGKKLSTIFPSPRKFPEFSWAFVSKFLIMMGYCSTLYLTVMLVNRMGLTEELATAKVATINIVMLVGVAITSIFGGVLSDKFGKQKPFLIVSGFIIAIGVLLFAFVPSYPAYIAGAAVIGLGFGCFSAVDMALVARILPSKEDSAKDFGIMNVANALPQSIVPAIAPVLLGIGSWTFFYIFLGVCTILGMLAVKPLPEVGTEKRAQTAELTAVEAQSQKANLV</sequence>
<name>A0A1R0ZCI3_9BACL</name>
<feature type="transmembrane region" description="Helical" evidence="6">
    <location>
        <begin position="180"/>
        <end position="198"/>
    </location>
</feature>
<feature type="domain" description="Major facilitator superfamily (MFS) profile" evidence="7">
    <location>
        <begin position="12"/>
        <end position="414"/>
    </location>
</feature>
<feature type="transmembrane region" description="Helical" evidence="6">
    <location>
        <begin position="326"/>
        <end position="352"/>
    </location>
</feature>
<dbReference type="PANTHER" id="PTHR23528:SF1">
    <property type="entry name" value="MAJOR FACILITATOR SUPERFAMILY (MFS) PROFILE DOMAIN-CONTAINING PROTEIN"/>
    <property type="match status" value="1"/>
</dbReference>
<organism evidence="8 9">
    <name type="scientific">Paenibacillus odorifer</name>
    <dbReference type="NCBI Taxonomy" id="189426"/>
    <lineage>
        <taxon>Bacteria</taxon>
        <taxon>Bacillati</taxon>
        <taxon>Bacillota</taxon>
        <taxon>Bacilli</taxon>
        <taxon>Bacillales</taxon>
        <taxon>Paenibacillaceae</taxon>
        <taxon>Paenibacillus</taxon>
    </lineage>
</organism>
<evidence type="ECO:0000313" key="9">
    <source>
        <dbReference type="Proteomes" id="UP000187425"/>
    </source>
</evidence>
<keyword evidence="5 6" id="KW-0472">Membrane</keyword>
<dbReference type="InterPro" id="IPR036259">
    <property type="entry name" value="MFS_trans_sf"/>
</dbReference>
<evidence type="ECO:0000313" key="8">
    <source>
        <dbReference type="EMBL" id="OME66905.1"/>
    </source>
</evidence>
<evidence type="ECO:0000259" key="7">
    <source>
        <dbReference type="PROSITE" id="PS50850"/>
    </source>
</evidence>
<keyword evidence="3 6" id="KW-0812">Transmembrane</keyword>
<dbReference type="SUPFAM" id="SSF103473">
    <property type="entry name" value="MFS general substrate transporter"/>
    <property type="match status" value="1"/>
</dbReference>
<keyword evidence="4 6" id="KW-1133">Transmembrane helix</keyword>
<feature type="transmembrane region" description="Helical" evidence="6">
    <location>
        <begin position="115"/>
        <end position="137"/>
    </location>
</feature>
<dbReference type="Proteomes" id="UP000187425">
    <property type="component" value="Unassembled WGS sequence"/>
</dbReference>
<feature type="transmembrane region" description="Helical" evidence="6">
    <location>
        <begin position="364"/>
        <end position="384"/>
    </location>
</feature>
<dbReference type="InterPro" id="IPR011701">
    <property type="entry name" value="MFS"/>
</dbReference>
<dbReference type="RefSeq" id="WP_076285737.1">
    <property type="nucleotide sequence ID" value="NZ_MPTW01000013.1"/>
</dbReference>
<feature type="transmembrane region" description="Helical" evidence="6">
    <location>
        <begin position="272"/>
        <end position="292"/>
    </location>
</feature>
<evidence type="ECO:0000256" key="5">
    <source>
        <dbReference type="ARBA" id="ARBA00023136"/>
    </source>
</evidence>
<dbReference type="PANTHER" id="PTHR23528">
    <property type="match status" value="1"/>
</dbReference>
<accession>A0A1R0ZCI3</accession>
<evidence type="ECO:0000256" key="4">
    <source>
        <dbReference type="ARBA" id="ARBA00022989"/>
    </source>
</evidence>
<keyword evidence="2" id="KW-0813">Transport</keyword>
<dbReference type="Gene3D" id="1.20.1250.20">
    <property type="entry name" value="MFS general substrate transporter like domains"/>
    <property type="match status" value="2"/>
</dbReference>
<reference evidence="8 9" key="1">
    <citation type="submission" date="2016-11" db="EMBL/GenBank/DDBJ databases">
        <title>Paenibacillus species isolates.</title>
        <authorList>
            <person name="Beno S.M."/>
        </authorList>
    </citation>
    <scope>NUCLEOTIDE SEQUENCE [LARGE SCALE GENOMIC DNA]</scope>
    <source>
        <strain evidence="8 9">FSL H7-0443</strain>
    </source>
</reference>
<dbReference type="PROSITE" id="PS50850">
    <property type="entry name" value="MFS"/>
    <property type="match status" value="1"/>
</dbReference>